<keyword evidence="4 6" id="KW-1133">Transmembrane helix</keyword>
<dbReference type="Proteomes" id="UP001549921">
    <property type="component" value="Unassembled WGS sequence"/>
</dbReference>
<dbReference type="InterPro" id="IPR013604">
    <property type="entry name" value="7TM_chemorcpt"/>
</dbReference>
<evidence type="ECO:0000256" key="2">
    <source>
        <dbReference type="ARBA" id="ARBA00022475"/>
    </source>
</evidence>
<evidence type="ECO:0000256" key="3">
    <source>
        <dbReference type="ARBA" id="ARBA00022692"/>
    </source>
</evidence>
<keyword evidence="3 6" id="KW-0812">Transmembrane</keyword>
<dbReference type="EMBL" id="JBEDNZ010000021">
    <property type="protein sequence ID" value="KAL0819268.1"/>
    <property type="molecule type" value="Genomic_DNA"/>
</dbReference>
<dbReference type="GO" id="GO:0005886">
    <property type="term" value="C:plasma membrane"/>
    <property type="evidence" value="ECO:0007669"/>
    <property type="project" value="UniProtKB-SubCell"/>
</dbReference>
<evidence type="ECO:0008006" key="9">
    <source>
        <dbReference type="Google" id="ProtNLM"/>
    </source>
</evidence>
<comment type="subcellular location">
    <subcellularLocation>
        <location evidence="1">Cell membrane</location>
        <topology evidence="1">Multi-pass membrane protein</topology>
    </subcellularLocation>
</comment>
<evidence type="ECO:0000313" key="7">
    <source>
        <dbReference type="EMBL" id="KAL0819268.1"/>
    </source>
</evidence>
<feature type="transmembrane region" description="Helical" evidence="6">
    <location>
        <begin position="47"/>
        <end position="68"/>
    </location>
</feature>
<keyword evidence="2" id="KW-1003">Cell membrane</keyword>
<reference evidence="7 8" key="1">
    <citation type="submission" date="2024-06" db="EMBL/GenBank/DDBJ databases">
        <title>A chromosome-level genome assembly of beet webworm, Loxostege sticticalis.</title>
        <authorList>
            <person name="Zhang Y."/>
        </authorList>
    </citation>
    <scope>NUCLEOTIDE SEQUENCE [LARGE SCALE GENOMIC DNA]</scope>
    <source>
        <strain evidence="7">AQ028</strain>
        <tissue evidence="7">Male pupae</tissue>
    </source>
</reference>
<protein>
    <recommendedName>
        <fullName evidence="9">Gustatory receptor</fullName>
    </recommendedName>
</protein>
<accession>A0ABD0SHE6</accession>
<evidence type="ECO:0000256" key="1">
    <source>
        <dbReference type="ARBA" id="ARBA00004651"/>
    </source>
</evidence>
<organism evidence="7 8">
    <name type="scientific">Loxostege sticticalis</name>
    <name type="common">Beet webworm moth</name>
    <dbReference type="NCBI Taxonomy" id="481309"/>
    <lineage>
        <taxon>Eukaryota</taxon>
        <taxon>Metazoa</taxon>
        <taxon>Ecdysozoa</taxon>
        <taxon>Arthropoda</taxon>
        <taxon>Hexapoda</taxon>
        <taxon>Insecta</taxon>
        <taxon>Pterygota</taxon>
        <taxon>Neoptera</taxon>
        <taxon>Endopterygota</taxon>
        <taxon>Lepidoptera</taxon>
        <taxon>Glossata</taxon>
        <taxon>Ditrysia</taxon>
        <taxon>Pyraloidea</taxon>
        <taxon>Crambidae</taxon>
        <taxon>Pyraustinae</taxon>
        <taxon>Loxostege</taxon>
    </lineage>
</organism>
<evidence type="ECO:0000256" key="4">
    <source>
        <dbReference type="ARBA" id="ARBA00022989"/>
    </source>
</evidence>
<gene>
    <name evidence="7" type="ORF">ABMA28_008508</name>
</gene>
<keyword evidence="5 6" id="KW-0472">Membrane</keyword>
<feature type="transmembrane region" description="Helical" evidence="6">
    <location>
        <begin position="13"/>
        <end position="35"/>
    </location>
</feature>
<comment type="caution">
    <text evidence="7">The sequence shown here is derived from an EMBL/GenBank/DDBJ whole genome shotgun (WGS) entry which is preliminary data.</text>
</comment>
<dbReference type="Pfam" id="PF08395">
    <property type="entry name" value="7tm_7"/>
    <property type="match status" value="1"/>
</dbReference>
<evidence type="ECO:0000256" key="6">
    <source>
        <dbReference type="SAM" id="Phobius"/>
    </source>
</evidence>
<dbReference type="AlphaFoldDB" id="A0ABD0SHE6"/>
<evidence type="ECO:0000313" key="8">
    <source>
        <dbReference type="Proteomes" id="UP001549921"/>
    </source>
</evidence>
<sequence>MRFTLFEVVPLDWSLPVLILNLDANYCLAIYKSIAIALEAAKKCFDYLYVISLLIVFPLLILQIYLGLERLKKGADEYSVNYLLLRSLFAIENFMTLSSPAVSAGLVTSAVEKLKLLLHDKLLRERDKDHETNLQLFLDYVTVCPMRFTVFKAIPLDWSLPVQILNLCITYQIFIVQFTKLY</sequence>
<proteinExistence type="predicted"/>
<name>A0ABD0SHE6_LOXSC</name>
<evidence type="ECO:0000256" key="5">
    <source>
        <dbReference type="ARBA" id="ARBA00023136"/>
    </source>
</evidence>